<reference evidence="5 6" key="1">
    <citation type="submission" date="2021-08" db="EMBL/GenBank/DDBJ databases">
        <title>Helicobacter spp. isolated from feces of Anatolian Ground Squirrel (Spermophilus xanthoprymnus) in Turkey.</title>
        <authorList>
            <person name="Aydin F."/>
            <person name="Abay S."/>
            <person name="Kayman T."/>
            <person name="Karakaya E."/>
            <person name="Saticioglu I.B."/>
        </authorList>
    </citation>
    <scope>NUCLEOTIDE SEQUENCE [LARGE SCALE GENOMIC DNA]</scope>
    <source>
        <strain evidence="5 6">Faydin-H70</strain>
    </source>
</reference>
<dbReference type="PROSITE" id="PS51379">
    <property type="entry name" value="4FE4S_FER_2"/>
    <property type="match status" value="2"/>
</dbReference>
<name>A0ABS7JNF6_9HELI</name>
<dbReference type="RefSeq" id="WP_221532199.1">
    <property type="nucleotide sequence ID" value="NZ_JAIGYP010000006.1"/>
</dbReference>
<accession>A0ABS7JNF6</accession>
<keyword evidence="3" id="KW-0411">Iron-sulfur</keyword>
<keyword evidence="1" id="KW-0479">Metal-binding</keyword>
<protein>
    <submittedName>
        <fullName evidence="5">4Fe-4S binding protein</fullName>
    </submittedName>
</protein>
<evidence type="ECO:0000313" key="6">
    <source>
        <dbReference type="Proteomes" id="UP000700059"/>
    </source>
</evidence>
<keyword evidence="6" id="KW-1185">Reference proteome</keyword>
<proteinExistence type="predicted"/>
<feature type="domain" description="4Fe-4S ferredoxin-type" evidence="4">
    <location>
        <begin position="68"/>
        <end position="99"/>
    </location>
</feature>
<dbReference type="EMBL" id="JAIGYQ010000006">
    <property type="protein sequence ID" value="MBX7490944.1"/>
    <property type="molecule type" value="Genomic_DNA"/>
</dbReference>
<dbReference type="Pfam" id="PF00037">
    <property type="entry name" value="Fer4"/>
    <property type="match status" value="1"/>
</dbReference>
<keyword evidence="2" id="KW-0408">Iron</keyword>
<dbReference type="InterPro" id="IPR017896">
    <property type="entry name" value="4Fe4S_Fe-S-bd"/>
</dbReference>
<dbReference type="SUPFAM" id="SSF54862">
    <property type="entry name" value="4Fe-4S ferredoxins"/>
    <property type="match status" value="1"/>
</dbReference>
<evidence type="ECO:0000313" key="5">
    <source>
        <dbReference type="EMBL" id="MBX7490944.1"/>
    </source>
</evidence>
<evidence type="ECO:0000256" key="2">
    <source>
        <dbReference type="ARBA" id="ARBA00023004"/>
    </source>
</evidence>
<dbReference type="Gene3D" id="3.30.70.20">
    <property type="match status" value="1"/>
</dbReference>
<dbReference type="Proteomes" id="UP000700059">
    <property type="component" value="Unassembled WGS sequence"/>
</dbReference>
<evidence type="ECO:0000256" key="1">
    <source>
        <dbReference type="ARBA" id="ARBA00022723"/>
    </source>
</evidence>
<dbReference type="InterPro" id="IPR017900">
    <property type="entry name" value="4Fe4S_Fe_S_CS"/>
</dbReference>
<gene>
    <name evidence="5" type="ORF">K4G57_05645</name>
</gene>
<feature type="domain" description="4Fe-4S ferredoxin-type" evidence="4">
    <location>
        <begin position="148"/>
        <end position="176"/>
    </location>
</feature>
<evidence type="ECO:0000259" key="4">
    <source>
        <dbReference type="PROSITE" id="PS51379"/>
    </source>
</evidence>
<evidence type="ECO:0000256" key="3">
    <source>
        <dbReference type="ARBA" id="ARBA00023014"/>
    </source>
</evidence>
<comment type="caution">
    <text evidence="5">The sequence shown here is derived from an EMBL/GenBank/DDBJ whole genome shotgun (WGS) entry which is preliminary data.</text>
</comment>
<sequence length="181" mass="20498">MVSRREFLTAFTQKEKKGFLPLAPYNREHSLFYKNCEQCVEELKAPCILACDEVYNKENGGILRFCENCIVVDFGANGCLLCGECANACPNGVLDKKLAQEQNPNWNFFLKISEIHCLAYQKILCNTCKDVCYSILGRENAIVFNGLFYPEIKESCIGCAECVSKCPTQAILLFEKEKVEF</sequence>
<dbReference type="PROSITE" id="PS00198">
    <property type="entry name" value="4FE4S_FER_1"/>
    <property type="match status" value="1"/>
</dbReference>
<organism evidence="5 6">
    <name type="scientific">Helicobacter turcicus</name>
    <dbReference type="NCBI Taxonomy" id="2867412"/>
    <lineage>
        <taxon>Bacteria</taxon>
        <taxon>Pseudomonadati</taxon>
        <taxon>Campylobacterota</taxon>
        <taxon>Epsilonproteobacteria</taxon>
        <taxon>Campylobacterales</taxon>
        <taxon>Helicobacteraceae</taxon>
        <taxon>Helicobacter</taxon>
    </lineage>
</organism>